<evidence type="ECO:0000313" key="2">
    <source>
        <dbReference type="Proteomes" id="UP000295083"/>
    </source>
</evidence>
<comment type="caution">
    <text evidence="1">The sequence shown here is derived from an EMBL/GenBank/DDBJ whole genome shotgun (WGS) entry which is preliminary data.</text>
</comment>
<evidence type="ECO:0000313" key="1">
    <source>
        <dbReference type="EMBL" id="TDZ27321.1"/>
    </source>
</evidence>
<dbReference type="AlphaFoldDB" id="A0A4R8PNY6"/>
<name>A0A4R8PNY6_9PEZI</name>
<accession>A0A4R8PNY6</accession>
<protein>
    <submittedName>
        <fullName evidence="1">Uncharacterized protein</fullName>
    </submittedName>
</protein>
<gene>
    <name evidence="1" type="ORF">C8035_v010416</name>
</gene>
<dbReference type="EMBL" id="QAPG01003791">
    <property type="protein sequence ID" value="TDZ27321.1"/>
    <property type="molecule type" value="Genomic_DNA"/>
</dbReference>
<organism evidence="1 2">
    <name type="scientific">Colletotrichum spinosum</name>
    <dbReference type="NCBI Taxonomy" id="1347390"/>
    <lineage>
        <taxon>Eukaryota</taxon>
        <taxon>Fungi</taxon>
        <taxon>Dikarya</taxon>
        <taxon>Ascomycota</taxon>
        <taxon>Pezizomycotina</taxon>
        <taxon>Sordariomycetes</taxon>
        <taxon>Hypocreomycetidae</taxon>
        <taxon>Glomerellales</taxon>
        <taxon>Glomerellaceae</taxon>
        <taxon>Colletotrichum</taxon>
        <taxon>Colletotrichum orbiculare species complex</taxon>
    </lineage>
</organism>
<dbReference type="Proteomes" id="UP000295083">
    <property type="component" value="Unassembled WGS sequence"/>
</dbReference>
<sequence length="315" mass="37124">MSEHLAHAQDLLLAIHENRLPSFLTQIEFGFAGCRDFYELCFLFEVYTSLVKDCGVTAQRLSDWKDEAARFDIQIGSQTGSEIFSTRVKEELIAQYTEFHDALLMWYLTNEQAWDPASTDHLKWPSPSRRHYVDKAIELSYSRDDAESFVDRRFSTRLRMSSATPAGTGHDRFIASIENLYWSVENNFALTDKETLIVFGFPRCHATLDRQFLYSAYYYLLRTCSVDRGQLHDWLMQRTLGDNMAIEFRRNIDTYPCEQFLGWVNDHQWIWNFSKGTEQRAAIRRRPNFDVKFVAKLRKFRENRLLGNTPTRTWL</sequence>
<proteinExistence type="predicted"/>
<reference evidence="1 2" key="1">
    <citation type="submission" date="2018-11" db="EMBL/GenBank/DDBJ databases">
        <title>Genome sequence and assembly of Colletotrichum spinosum.</title>
        <authorList>
            <person name="Gan P."/>
            <person name="Shirasu K."/>
        </authorList>
    </citation>
    <scope>NUCLEOTIDE SEQUENCE [LARGE SCALE GENOMIC DNA]</scope>
    <source>
        <strain evidence="1 2">CBS 515.97</strain>
    </source>
</reference>
<keyword evidence="2" id="KW-1185">Reference proteome</keyword>